<evidence type="ECO:0000313" key="10">
    <source>
        <dbReference type="Proteomes" id="UP000069940"/>
    </source>
</evidence>
<keyword evidence="10" id="KW-1185">Reference proteome</keyword>
<keyword evidence="3" id="KW-0677">Repeat</keyword>
<evidence type="ECO:0000256" key="6">
    <source>
        <dbReference type="SAM" id="Phobius"/>
    </source>
</evidence>
<feature type="transmembrane region" description="Helical" evidence="6">
    <location>
        <begin position="705"/>
        <end position="726"/>
    </location>
</feature>
<dbReference type="InterPro" id="IPR013783">
    <property type="entry name" value="Ig-like_fold"/>
</dbReference>
<dbReference type="Gene3D" id="2.60.40.10">
    <property type="entry name" value="Immunoglobulins"/>
    <property type="match status" value="1"/>
</dbReference>
<dbReference type="PROSITE" id="PS51450">
    <property type="entry name" value="LRR"/>
    <property type="match status" value="5"/>
</dbReference>
<dbReference type="InterPro" id="IPR036179">
    <property type="entry name" value="Ig-like_dom_sf"/>
</dbReference>
<feature type="compositionally biased region" description="Polar residues" evidence="5">
    <location>
        <begin position="1426"/>
        <end position="1446"/>
    </location>
</feature>
<dbReference type="Pfam" id="PF13855">
    <property type="entry name" value="LRR_8"/>
    <property type="match status" value="3"/>
</dbReference>
<feature type="signal peptide" evidence="7">
    <location>
        <begin position="1"/>
        <end position="23"/>
    </location>
</feature>
<dbReference type="InterPro" id="IPR001611">
    <property type="entry name" value="Leu-rich_rpt"/>
</dbReference>
<dbReference type="SMART" id="SM00409">
    <property type="entry name" value="IG"/>
    <property type="match status" value="1"/>
</dbReference>
<sequence>MARCPPIVLILTVLLGIVRVADQTKCALTPNYGSGFSTLLSDGGRAALEARLPSDDNYPTYNDDSEDVRSFLKVLSCSDTGIRVVNEDYLRPVNSYKGVLLERVPVEHPESDHLAFKNENYLEVVQWSDSNVTEKQLELTFAREEKKFINLLIVDLSGNSLRSLRRDYFSKLDRLKLLKLSENQLSNLPSDIFYDLINLEELQLQHNHLVEIVPGQLRPLSKLRILNLSNNTIHDLPRNIFNGLNNLTELYMSNNRLYVVPFQIFKELRALEVLDVSNNMLVSFLDNFFLANKQLRVLRLNNNIIEKISKNALYGLRKLQTLDLSSNKLVFIDRNAFDTLEDLRHLNISNNQIYILPSTVFSTLRNILSINLSNNVMRTLPNSIFSGQLKLERLYLDGTNLETLSNWVSRHNNTINKEILRNLRYLSIRNNTRLKEIEPCVFRNVPNLETLLLSNNRLTSLPKEIGELTKLRYLDVANNDIMYIPEQIRHLHQLEQANFLNNDYGCDCHMYWILSWIDELQAENNTLKIYDLLSLSQLKCRSGYPGDVIRVLQHINCFKPELLQSSDSKMHLLKSDAVLECVFTGNPPPDIIWITPKNEILRHSQEHDQKSLLFESSSETIPNKYQQAVEFQMLTTDNVTGNGELHENLGMGITLLENGFLRIHNISRRDSGLYTCYAINIMGNATAGIRLYIDPIVFYRVKIGSIITGAISAVSFLALTLIFQGIRRVFIRFRIIELICQNCCSYCYRTDKTSSKARQIYAMLDNIEHYKSQQLERLRENYTQQVHRIKDNCAQQVEWIQDGYSTQAKHLREIRDIGTHHLTTLRDQYYDQVRRVRDYSTSQLNWVRENYVFQRNKIRKFSAHQALRLREGYKYQQQTLNKVLENLPSFYFENCRGRNDEDEEFDGFEVYLKAKIEKLSQLDPAAASAVVAAAVSAANGGGIIGKAPSSSKFNLENFSAKSVDESKASVYFTPNDGHLSPEPPLQLQLSPIHINYIQDDMGDVAGLGAVGFPPLGGDTPKSFKSVLGQNLAGPSGIEGAGVVVRSILKPPGKFVYDRNLQKYRMCYQPNRLSGGYGGDELDESMRYECYNDAIEGGGDSCEDENNYSLKHTRKHKRKRKAIGKPAGGKQLCEYETLLMKNLGSDPKEAHYKIIHVNKLGGGGVGPSDPVGSGWTAGRATIRKKLPNNTEYYNSLEDMIQDSNEKIRKFIYDSKIDIMNEVITGSNSRDKVSASSRGNIAILENRETERLKRSPAMIHHNVPTAAVSTANVARSNSNSSSNNNSQINSGSDSRDSPSTTQNLNYHQPLKKIHKLHFNSSTNRIQQSTSLPEIYYGCSPSSSIGSALMHHNSAVTGSGQPSNNPLATTSNKSSNQSIVQQQTLSSASSTGSNVAGPPPPNSYHQPKVHGKHVILAVENNGDGDDTTCYDSSSEPPSPTTKLDNSANK</sequence>
<dbReference type="InterPro" id="IPR007110">
    <property type="entry name" value="Ig-like_dom"/>
</dbReference>
<keyword evidence="1" id="KW-0433">Leucine-rich repeat</keyword>
<organism evidence="9 10">
    <name type="scientific">Aedes albopictus</name>
    <name type="common">Asian tiger mosquito</name>
    <name type="synonym">Stegomyia albopicta</name>
    <dbReference type="NCBI Taxonomy" id="7160"/>
    <lineage>
        <taxon>Eukaryota</taxon>
        <taxon>Metazoa</taxon>
        <taxon>Ecdysozoa</taxon>
        <taxon>Arthropoda</taxon>
        <taxon>Hexapoda</taxon>
        <taxon>Insecta</taxon>
        <taxon>Pterygota</taxon>
        <taxon>Neoptera</taxon>
        <taxon>Endopterygota</taxon>
        <taxon>Diptera</taxon>
        <taxon>Nematocera</taxon>
        <taxon>Culicoidea</taxon>
        <taxon>Culicidae</taxon>
        <taxon>Culicinae</taxon>
        <taxon>Aedini</taxon>
        <taxon>Aedes</taxon>
        <taxon>Stegomyia</taxon>
    </lineage>
</organism>
<keyword evidence="6" id="KW-1133">Transmembrane helix</keyword>
<evidence type="ECO:0000256" key="1">
    <source>
        <dbReference type="ARBA" id="ARBA00022614"/>
    </source>
</evidence>
<feature type="chain" id="PRO_5046019517" description="Ig-like domain-containing protein" evidence="7">
    <location>
        <begin position="24"/>
        <end position="1446"/>
    </location>
</feature>
<dbReference type="EnsemblMetazoa" id="AALFPA23_004127.R4933">
    <property type="protein sequence ID" value="AALFPA23_004127.P4933"/>
    <property type="gene ID" value="AALFPA23_004127"/>
</dbReference>
<dbReference type="SUPFAM" id="SSF52058">
    <property type="entry name" value="L domain-like"/>
    <property type="match status" value="2"/>
</dbReference>
<dbReference type="Gene3D" id="3.80.10.10">
    <property type="entry name" value="Ribonuclease Inhibitor"/>
    <property type="match status" value="2"/>
</dbReference>
<feature type="compositionally biased region" description="Low complexity" evidence="5">
    <location>
        <begin position="1274"/>
        <end position="1290"/>
    </location>
</feature>
<evidence type="ECO:0000256" key="4">
    <source>
        <dbReference type="ARBA" id="ARBA00023157"/>
    </source>
</evidence>
<proteinExistence type="predicted"/>
<reference evidence="9" key="2">
    <citation type="submission" date="2025-05" db="UniProtKB">
        <authorList>
            <consortium name="EnsemblMetazoa"/>
        </authorList>
    </citation>
    <scope>IDENTIFICATION</scope>
    <source>
        <strain evidence="9">Foshan</strain>
    </source>
</reference>
<dbReference type="InterPro" id="IPR032675">
    <property type="entry name" value="LRR_dom_sf"/>
</dbReference>
<dbReference type="InterPro" id="IPR003598">
    <property type="entry name" value="Ig_sub2"/>
</dbReference>
<keyword evidence="6" id="KW-0472">Membrane</keyword>
<feature type="compositionally biased region" description="Polar residues" evidence="5">
    <location>
        <begin position="1351"/>
        <end position="1391"/>
    </location>
</feature>
<keyword evidence="6" id="KW-0812">Transmembrane</keyword>
<dbReference type="PROSITE" id="PS50835">
    <property type="entry name" value="IG_LIKE"/>
    <property type="match status" value="1"/>
</dbReference>
<name>A0ABM1XYY1_AEDAL</name>
<evidence type="ECO:0000313" key="9">
    <source>
        <dbReference type="EnsemblMetazoa" id="AALFPA23_004127.P4933"/>
    </source>
</evidence>
<accession>A0ABM1XYY1</accession>
<keyword evidence="2 7" id="KW-0732">Signal</keyword>
<feature type="domain" description="Ig-like" evidence="8">
    <location>
        <begin position="560"/>
        <end position="694"/>
    </location>
</feature>
<dbReference type="SUPFAM" id="SSF48726">
    <property type="entry name" value="Immunoglobulin"/>
    <property type="match status" value="1"/>
</dbReference>
<evidence type="ECO:0000256" key="2">
    <source>
        <dbReference type="ARBA" id="ARBA00022729"/>
    </source>
</evidence>
<dbReference type="SMART" id="SM00369">
    <property type="entry name" value="LRR_TYP"/>
    <property type="match status" value="14"/>
</dbReference>
<dbReference type="SMART" id="SM00364">
    <property type="entry name" value="LRR_BAC"/>
    <property type="match status" value="6"/>
</dbReference>
<dbReference type="Pfam" id="PF13927">
    <property type="entry name" value="Ig_3"/>
    <property type="match status" value="1"/>
</dbReference>
<dbReference type="SMART" id="SM00408">
    <property type="entry name" value="IGc2"/>
    <property type="match status" value="1"/>
</dbReference>
<evidence type="ECO:0000256" key="3">
    <source>
        <dbReference type="ARBA" id="ARBA00022737"/>
    </source>
</evidence>
<dbReference type="Proteomes" id="UP000069940">
    <property type="component" value="Unassembled WGS sequence"/>
</dbReference>
<feature type="transmembrane region" description="Helical" evidence="6">
    <location>
        <begin position="672"/>
        <end position="693"/>
    </location>
</feature>
<feature type="region of interest" description="Disordered" evidence="5">
    <location>
        <begin position="1350"/>
        <end position="1446"/>
    </location>
</feature>
<dbReference type="PANTHER" id="PTHR24366:SF96">
    <property type="entry name" value="LEUCINE RICH REPEAT CONTAINING 53"/>
    <property type="match status" value="1"/>
</dbReference>
<dbReference type="InterPro" id="IPR003591">
    <property type="entry name" value="Leu-rich_rpt_typical-subtyp"/>
</dbReference>
<evidence type="ECO:0000259" key="8">
    <source>
        <dbReference type="PROSITE" id="PS50835"/>
    </source>
</evidence>
<dbReference type="InterPro" id="IPR003599">
    <property type="entry name" value="Ig_sub"/>
</dbReference>
<dbReference type="RefSeq" id="XP_062705428.1">
    <property type="nucleotide sequence ID" value="XM_062849444.1"/>
</dbReference>
<reference evidence="10" key="1">
    <citation type="journal article" date="2015" name="Proc. Natl. Acad. Sci. U.S.A.">
        <title>Genome sequence of the Asian Tiger mosquito, Aedes albopictus, reveals insights into its biology, genetics, and evolution.</title>
        <authorList>
            <person name="Chen X.G."/>
            <person name="Jiang X."/>
            <person name="Gu J."/>
            <person name="Xu M."/>
            <person name="Wu Y."/>
            <person name="Deng Y."/>
            <person name="Zhang C."/>
            <person name="Bonizzoni M."/>
            <person name="Dermauw W."/>
            <person name="Vontas J."/>
            <person name="Armbruster P."/>
            <person name="Huang X."/>
            <person name="Yang Y."/>
            <person name="Zhang H."/>
            <person name="He W."/>
            <person name="Peng H."/>
            <person name="Liu Y."/>
            <person name="Wu K."/>
            <person name="Chen J."/>
            <person name="Lirakis M."/>
            <person name="Topalis P."/>
            <person name="Van Leeuwen T."/>
            <person name="Hall A.B."/>
            <person name="Jiang X."/>
            <person name="Thorpe C."/>
            <person name="Mueller R.L."/>
            <person name="Sun C."/>
            <person name="Waterhouse R.M."/>
            <person name="Yan G."/>
            <person name="Tu Z.J."/>
            <person name="Fang X."/>
            <person name="James A.A."/>
        </authorList>
    </citation>
    <scope>NUCLEOTIDE SEQUENCE [LARGE SCALE GENOMIC DNA]</scope>
    <source>
        <strain evidence="10">Foshan</strain>
    </source>
</reference>
<feature type="region of interest" description="Disordered" evidence="5">
    <location>
        <begin position="1269"/>
        <end position="1302"/>
    </location>
</feature>
<evidence type="ECO:0000256" key="7">
    <source>
        <dbReference type="SAM" id="SignalP"/>
    </source>
</evidence>
<evidence type="ECO:0000256" key="5">
    <source>
        <dbReference type="SAM" id="MobiDB-lite"/>
    </source>
</evidence>
<keyword evidence="4" id="KW-1015">Disulfide bond</keyword>
<dbReference type="GeneID" id="115268609"/>
<dbReference type="PANTHER" id="PTHR24366">
    <property type="entry name" value="IG(IMMUNOGLOBULIN) AND LRR(LEUCINE RICH REPEAT) DOMAINS"/>
    <property type="match status" value="1"/>
</dbReference>
<protein>
    <recommendedName>
        <fullName evidence="8">Ig-like domain-containing protein</fullName>
    </recommendedName>
</protein>